<sequence>MTRMRWMFVGWLVFIVGGLAWCLAMGVSAR</sequence>
<proteinExistence type="predicted"/>
<dbReference type="AlphaFoldDB" id="A0A0A0JXU1"/>
<name>A0A0A0JXU1_9MICO</name>
<protein>
    <submittedName>
        <fullName evidence="1">Uncharacterized protein</fullName>
    </submittedName>
</protein>
<dbReference type="EMBL" id="AVPL01000016">
    <property type="protein sequence ID" value="KGN41499.1"/>
    <property type="molecule type" value="Genomic_DNA"/>
</dbReference>
<accession>A0A0A0JXU1</accession>
<evidence type="ECO:0000313" key="1">
    <source>
        <dbReference type="EMBL" id="KGN41499.1"/>
    </source>
</evidence>
<evidence type="ECO:0000313" key="2">
    <source>
        <dbReference type="Proteomes" id="UP000030013"/>
    </source>
</evidence>
<comment type="caution">
    <text evidence="1">The sequence shown here is derived from an EMBL/GenBank/DDBJ whole genome shotgun (WGS) entry which is preliminary data.</text>
</comment>
<keyword evidence="2" id="KW-1185">Reference proteome</keyword>
<dbReference type="Proteomes" id="UP000030013">
    <property type="component" value="Unassembled WGS sequence"/>
</dbReference>
<organism evidence="1 2">
    <name type="scientific">Knoellia aerolata DSM 18566</name>
    <dbReference type="NCBI Taxonomy" id="1385519"/>
    <lineage>
        <taxon>Bacteria</taxon>
        <taxon>Bacillati</taxon>
        <taxon>Actinomycetota</taxon>
        <taxon>Actinomycetes</taxon>
        <taxon>Micrococcales</taxon>
        <taxon>Intrasporangiaceae</taxon>
        <taxon>Knoellia</taxon>
    </lineage>
</organism>
<reference evidence="1 2" key="1">
    <citation type="submission" date="2013-08" db="EMBL/GenBank/DDBJ databases">
        <title>The genome sequence of Knoellia aerolata.</title>
        <authorList>
            <person name="Zhu W."/>
            <person name="Wang G."/>
        </authorList>
    </citation>
    <scope>NUCLEOTIDE SEQUENCE [LARGE SCALE GENOMIC DNA]</scope>
    <source>
        <strain evidence="1 2">DSM 18566</strain>
    </source>
</reference>
<gene>
    <name evidence="1" type="ORF">N801_06735</name>
</gene>